<sequence>MASPFFSDALVSGETQSRYKGLPCISFNDGEIQKLCTKFSRTIVGSFTSGWPSMSSVRSSFEKIGFSSTPKINEDPHVEDAEQTSNAKEHEPIQRKEDRTGCVSKPLTRNSNLKREEGVLSYVKDPSTGQLQAMVTTKGFHGPCMILGRPSEPREDGMISRIALPIKYPPDYKWATETAHNGIVVWI</sequence>
<gene>
    <name evidence="2" type="ORF">CCAM_LOCUS2608</name>
</gene>
<proteinExistence type="predicted"/>
<evidence type="ECO:0000313" key="3">
    <source>
        <dbReference type="Proteomes" id="UP000595140"/>
    </source>
</evidence>
<reference evidence="2 3" key="1">
    <citation type="submission" date="2018-04" db="EMBL/GenBank/DDBJ databases">
        <authorList>
            <person name="Vogel A."/>
        </authorList>
    </citation>
    <scope>NUCLEOTIDE SEQUENCE [LARGE SCALE GENOMIC DNA]</scope>
</reference>
<feature type="compositionally biased region" description="Basic and acidic residues" evidence="1">
    <location>
        <begin position="87"/>
        <end position="100"/>
    </location>
</feature>
<accession>A0A484KFE7</accession>
<dbReference type="AlphaFoldDB" id="A0A484KFE7"/>
<name>A0A484KFE7_9ASTE</name>
<evidence type="ECO:0000256" key="1">
    <source>
        <dbReference type="SAM" id="MobiDB-lite"/>
    </source>
</evidence>
<dbReference type="Proteomes" id="UP000595140">
    <property type="component" value="Unassembled WGS sequence"/>
</dbReference>
<protein>
    <submittedName>
        <fullName evidence="2">Uncharacterized protein</fullName>
    </submittedName>
</protein>
<evidence type="ECO:0000313" key="2">
    <source>
        <dbReference type="EMBL" id="VFQ60832.1"/>
    </source>
</evidence>
<keyword evidence="3" id="KW-1185">Reference proteome</keyword>
<organism evidence="2 3">
    <name type="scientific">Cuscuta campestris</name>
    <dbReference type="NCBI Taxonomy" id="132261"/>
    <lineage>
        <taxon>Eukaryota</taxon>
        <taxon>Viridiplantae</taxon>
        <taxon>Streptophyta</taxon>
        <taxon>Embryophyta</taxon>
        <taxon>Tracheophyta</taxon>
        <taxon>Spermatophyta</taxon>
        <taxon>Magnoliopsida</taxon>
        <taxon>eudicotyledons</taxon>
        <taxon>Gunneridae</taxon>
        <taxon>Pentapetalae</taxon>
        <taxon>asterids</taxon>
        <taxon>lamiids</taxon>
        <taxon>Solanales</taxon>
        <taxon>Convolvulaceae</taxon>
        <taxon>Cuscuteae</taxon>
        <taxon>Cuscuta</taxon>
        <taxon>Cuscuta subgen. Grammica</taxon>
        <taxon>Cuscuta sect. Cleistogrammica</taxon>
    </lineage>
</organism>
<dbReference type="EMBL" id="OOIL02000126">
    <property type="protein sequence ID" value="VFQ60832.1"/>
    <property type="molecule type" value="Genomic_DNA"/>
</dbReference>
<feature type="region of interest" description="Disordered" evidence="1">
    <location>
        <begin position="68"/>
        <end position="107"/>
    </location>
</feature>